<keyword evidence="3" id="KW-1185">Reference proteome</keyword>
<keyword evidence="1" id="KW-1133">Transmembrane helix</keyword>
<evidence type="ECO:0000313" key="3">
    <source>
        <dbReference type="Proteomes" id="UP000633035"/>
    </source>
</evidence>
<feature type="transmembrane region" description="Helical" evidence="1">
    <location>
        <begin position="49"/>
        <end position="66"/>
    </location>
</feature>
<dbReference type="Proteomes" id="UP000633035">
    <property type="component" value="Unassembled WGS sequence"/>
</dbReference>
<keyword evidence="1" id="KW-0472">Membrane</keyword>
<dbReference type="RefSeq" id="WP_200289176.1">
    <property type="nucleotide sequence ID" value="NZ_JAENOF010000018.1"/>
</dbReference>
<dbReference type="EMBL" id="JAENOF010000018">
    <property type="protein sequence ID" value="MBK1962936.1"/>
    <property type="molecule type" value="Genomic_DNA"/>
</dbReference>
<accession>A0ABS1G8L7</accession>
<evidence type="ECO:0000313" key="2">
    <source>
        <dbReference type="EMBL" id="MBK1962936.1"/>
    </source>
</evidence>
<organism evidence="2 3">
    <name type="scientific">Listeria ivanovii subsp. londoniensis</name>
    <dbReference type="NCBI Taxonomy" id="202752"/>
    <lineage>
        <taxon>Bacteria</taxon>
        <taxon>Bacillati</taxon>
        <taxon>Bacillota</taxon>
        <taxon>Bacilli</taxon>
        <taxon>Bacillales</taxon>
        <taxon>Listeriaceae</taxon>
        <taxon>Listeria</taxon>
    </lineage>
</organism>
<feature type="transmembrane region" description="Helical" evidence="1">
    <location>
        <begin position="21"/>
        <end position="37"/>
    </location>
</feature>
<dbReference type="InterPro" id="IPR020275">
    <property type="entry name" value="DUF5592"/>
</dbReference>
<dbReference type="Pfam" id="PF17332">
    <property type="entry name" value="DUF5592"/>
    <property type="match status" value="1"/>
</dbReference>
<proteinExistence type="predicted"/>
<comment type="caution">
    <text evidence="2">The sequence shown here is derived from an EMBL/GenBank/DDBJ whole genome shotgun (WGS) entry which is preliminary data.</text>
</comment>
<evidence type="ECO:0000256" key="1">
    <source>
        <dbReference type="SAM" id="Phobius"/>
    </source>
</evidence>
<keyword evidence="1" id="KW-0812">Transmembrane</keyword>
<protein>
    <submittedName>
        <fullName evidence="2">Uncharacterized protein</fullName>
    </submittedName>
</protein>
<sequence>MRIDQNYDIQKSIQTKTKWKGLVDFQDVLFIFLYFMILTKIKSVFPEHLSLYIIIANVGVVVFWIWRSKVNHKMKQAQTLFRVLFCRSETYHAIDEEGYSFGGRKENDRSYV</sequence>
<gene>
    <name evidence="2" type="ORF">JI642_12590</name>
</gene>
<reference evidence="2 3" key="1">
    <citation type="submission" date="2021-01" db="EMBL/GenBank/DDBJ databases">
        <title>Listeria ivanovii strains from Norway.</title>
        <authorList>
            <person name="Fagerlund A."/>
        </authorList>
    </citation>
    <scope>NUCLEOTIDE SEQUENCE [LARGE SCALE GENOMIC DNA]</scope>
    <source>
        <strain evidence="2 3">MF6989</strain>
    </source>
</reference>
<name>A0ABS1G8L7_LISIV</name>